<keyword evidence="1" id="KW-0732">Signal</keyword>
<keyword evidence="3" id="KW-1185">Reference proteome</keyword>
<dbReference type="AlphaFoldDB" id="A0A7J5TT87"/>
<accession>A0A7J5TT87</accession>
<dbReference type="EMBL" id="WELI01000014">
    <property type="protein sequence ID" value="KAB7726675.1"/>
    <property type="molecule type" value="Genomic_DNA"/>
</dbReference>
<feature type="signal peptide" evidence="1">
    <location>
        <begin position="1"/>
        <end position="25"/>
    </location>
</feature>
<feature type="chain" id="PRO_5029878355" description="Conjugal transfer protein" evidence="1">
    <location>
        <begin position="26"/>
        <end position="289"/>
    </location>
</feature>
<proteinExistence type="predicted"/>
<dbReference type="Proteomes" id="UP000488299">
    <property type="component" value="Unassembled WGS sequence"/>
</dbReference>
<protein>
    <recommendedName>
        <fullName evidence="4">Conjugal transfer protein</fullName>
    </recommendedName>
</protein>
<evidence type="ECO:0008006" key="4">
    <source>
        <dbReference type="Google" id="ProtNLM"/>
    </source>
</evidence>
<evidence type="ECO:0000313" key="2">
    <source>
        <dbReference type="EMBL" id="KAB7726675.1"/>
    </source>
</evidence>
<evidence type="ECO:0000256" key="1">
    <source>
        <dbReference type="SAM" id="SignalP"/>
    </source>
</evidence>
<organism evidence="2 3">
    <name type="scientific">Rudanella paleaurantiibacter</name>
    <dbReference type="NCBI Taxonomy" id="2614655"/>
    <lineage>
        <taxon>Bacteria</taxon>
        <taxon>Pseudomonadati</taxon>
        <taxon>Bacteroidota</taxon>
        <taxon>Cytophagia</taxon>
        <taxon>Cytophagales</taxon>
        <taxon>Cytophagaceae</taxon>
        <taxon>Rudanella</taxon>
    </lineage>
</organism>
<name>A0A7J5TT87_9BACT</name>
<gene>
    <name evidence="2" type="ORF">F5984_23900</name>
</gene>
<comment type="caution">
    <text evidence="2">The sequence shown here is derived from an EMBL/GenBank/DDBJ whole genome shotgun (WGS) entry which is preliminary data.</text>
</comment>
<evidence type="ECO:0000313" key="3">
    <source>
        <dbReference type="Proteomes" id="UP000488299"/>
    </source>
</evidence>
<sequence>MKRLLRVGLCCLTGWGFFALSGAQAQQYVPGASDLRNGPASQRELEQAIDQLLGENEQAIMSGLTDPGLDWGSIIAEKVLDEVYKGLAESTVFSVPAVTIMQMRYKQKQQALAEELRKLTALMKDGMGRTNKLRYQNLKLRVAYQKAMNELPTGWEQNGRMPNAQKVMKDLYGNTVNLINDYYGKADIEKLLKDEYPGEVGYALFATSAGGLADTKVLEAKLALAKKGGRLTYLSPYERLELIRQTRQEALRRQNGLIRMRQDVNSAIKYQQKQRTERQLRQKLGTTTY</sequence>
<reference evidence="2 3" key="1">
    <citation type="submission" date="2019-10" db="EMBL/GenBank/DDBJ databases">
        <title>Rudanella paleaurantiibacter sp. nov., isolated from sludge.</title>
        <authorList>
            <person name="Xu S.Q."/>
        </authorList>
    </citation>
    <scope>NUCLEOTIDE SEQUENCE [LARGE SCALE GENOMIC DNA]</scope>
    <source>
        <strain evidence="2 3">HX-22-17</strain>
    </source>
</reference>
<dbReference type="RefSeq" id="WP_152126748.1">
    <property type="nucleotide sequence ID" value="NZ_WELI01000014.1"/>
</dbReference>